<evidence type="ECO:0000259" key="6">
    <source>
        <dbReference type="PROSITE" id="PS51767"/>
    </source>
</evidence>
<dbReference type="Pfam" id="PF14541">
    <property type="entry name" value="TAXi_C"/>
    <property type="match status" value="1"/>
</dbReference>
<evidence type="ECO:0000256" key="5">
    <source>
        <dbReference type="ARBA" id="ARBA00023180"/>
    </source>
</evidence>
<dbReference type="Proteomes" id="UP000436088">
    <property type="component" value="Unassembled WGS sequence"/>
</dbReference>
<comment type="caution">
    <text evidence="7">The sequence shown here is derived from an EMBL/GenBank/DDBJ whole genome shotgun (WGS) entry which is preliminary data.</text>
</comment>
<evidence type="ECO:0000256" key="1">
    <source>
        <dbReference type="ARBA" id="ARBA00007447"/>
    </source>
</evidence>
<keyword evidence="2" id="KW-0645">Protease</keyword>
<dbReference type="PANTHER" id="PTHR47967">
    <property type="entry name" value="OS07G0603500 PROTEIN-RELATED"/>
    <property type="match status" value="1"/>
</dbReference>
<dbReference type="AlphaFoldDB" id="A0A6A2ZL29"/>
<organism evidence="7 8">
    <name type="scientific">Hibiscus syriacus</name>
    <name type="common">Rose of Sharon</name>
    <dbReference type="NCBI Taxonomy" id="106335"/>
    <lineage>
        <taxon>Eukaryota</taxon>
        <taxon>Viridiplantae</taxon>
        <taxon>Streptophyta</taxon>
        <taxon>Embryophyta</taxon>
        <taxon>Tracheophyta</taxon>
        <taxon>Spermatophyta</taxon>
        <taxon>Magnoliopsida</taxon>
        <taxon>eudicotyledons</taxon>
        <taxon>Gunneridae</taxon>
        <taxon>Pentapetalae</taxon>
        <taxon>rosids</taxon>
        <taxon>malvids</taxon>
        <taxon>Malvales</taxon>
        <taxon>Malvaceae</taxon>
        <taxon>Malvoideae</taxon>
        <taxon>Hibiscus</taxon>
    </lineage>
</organism>
<keyword evidence="8" id="KW-1185">Reference proteome</keyword>
<sequence>MHQIEHVQSSIKDNVAKSVVIPSAQGFYLMNLSFGTPPVEYFAIVDTATDLTWIQCVPCTRCYSQGSSLFDPEASSCDSQICQAWSGQQCFKTNDCQYNSTYPEGLSTLGILSSDTLSIDSENGEKIAFPMSIFGCGRNNQVNFGQLGFAGIVGLGGGPFSLVSQKGTQINHRFSYCFVPHSTKSSGKLIFGQESITSLPGSVSTPLVSNYPQTFYYLTLESVTIGNKTARPSSSQGNVVIASAITLTILKQDLYNDVEAMVKDAIVEKPMQDPSGTFNLCYGAGTSIDVPEMVFHFTSTDVRLQPVNTFQVNGDLVCMMIVPTNTNPRLWKIRTSKFSGGIWSSKQDSLFCPNRLCWKINL</sequence>
<evidence type="ECO:0000313" key="7">
    <source>
        <dbReference type="EMBL" id="KAE8692390.1"/>
    </source>
</evidence>
<protein>
    <recommendedName>
        <fullName evidence="6">Peptidase A1 domain-containing protein</fullName>
    </recommendedName>
</protein>
<reference evidence="7" key="1">
    <citation type="submission" date="2019-09" db="EMBL/GenBank/DDBJ databases">
        <title>Draft genome information of white flower Hibiscus syriacus.</title>
        <authorList>
            <person name="Kim Y.-M."/>
        </authorList>
    </citation>
    <scope>NUCLEOTIDE SEQUENCE [LARGE SCALE GENOMIC DNA]</scope>
    <source>
        <strain evidence="7">YM2019G1</strain>
    </source>
</reference>
<accession>A0A6A2ZL29</accession>
<dbReference type="SUPFAM" id="SSF50630">
    <property type="entry name" value="Acid proteases"/>
    <property type="match status" value="1"/>
</dbReference>
<dbReference type="InterPro" id="IPR021109">
    <property type="entry name" value="Peptidase_aspartic_dom_sf"/>
</dbReference>
<dbReference type="InterPro" id="IPR034161">
    <property type="entry name" value="Pepsin-like_plant"/>
</dbReference>
<keyword evidence="4" id="KW-0378">Hydrolase</keyword>
<proteinExistence type="inferred from homology"/>
<dbReference type="PANTHER" id="PTHR47967:SF138">
    <property type="entry name" value="ASPARTIC PROTEINASE CDR1-LIKE"/>
    <property type="match status" value="1"/>
</dbReference>
<dbReference type="InterPro" id="IPR032799">
    <property type="entry name" value="TAXi_C"/>
</dbReference>
<dbReference type="Pfam" id="PF14543">
    <property type="entry name" value="TAXi_N"/>
    <property type="match status" value="1"/>
</dbReference>
<dbReference type="InterPro" id="IPR032861">
    <property type="entry name" value="TAXi_N"/>
</dbReference>
<comment type="similarity">
    <text evidence="1">Belongs to the peptidase A1 family.</text>
</comment>
<dbReference type="GO" id="GO:0005576">
    <property type="term" value="C:extracellular region"/>
    <property type="evidence" value="ECO:0007669"/>
    <property type="project" value="TreeGrafter"/>
</dbReference>
<feature type="domain" description="Peptidase A1" evidence="6">
    <location>
        <begin position="28"/>
        <end position="362"/>
    </location>
</feature>
<keyword evidence="5" id="KW-0325">Glycoprotein</keyword>
<dbReference type="CDD" id="cd05476">
    <property type="entry name" value="pepsin_A_like_plant"/>
    <property type="match status" value="1"/>
</dbReference>
<evidence type="ECO:0000256" key="4">
    <source>
        <dbReference type="ARBA" id="ARBA00022801"/>
    </source>
</evidence>
<evidence type="ECO:0000256" key="2">
    <source>
        <dbReference type="ARBA" id="ARBA00022670"/>
    </source>
</evidence>
<dbReference type="PROSITE" id="PS51767">
    <property type="entry name" value="PEPTIDASE_A1"/>
    <property type="match status" value="1"/>
</dbReference>
<gene>
    <name evidence="7" type="ORF">F3Y22_tig00110840pilonHSYRG00239</name>
</gene>
<name>A0A6A2ZL29_HIBSY</name>
<dbReference type="EMBL" id="VEPZ02001136">
    <property type="protein sequence ID" value="KAE8692390.1"/>
    <property type="molecule type" value="Genomic_DNA"/>
</dbReference>
<keyword evidence="3" id="KW-0064">Aspartyl protease</keyword>
<evidence type="ECO:0000313" key="8">
    <source>
        <dbReference type="Proteomes" id="UP000436088"/>
    </source>
</evidence>
<dbReference type="GO" id="GO:0004190">
    <property type="term" value="F:aspartic-type endopeptidase activity"/>
    <property type="evidence" value="ECO:0007669"/>
    <property type="project" value="UniProtKB-KW"/>
</dbReference>
<dbReference type="Gene3D" id="2.40.70.10">
    <property type="entry name" value="Acid Proteases"/>
    <property type="match status" value="2"/>
</dbReference>
<dbReference type="InterPro" id="IPR051708">
    <property type="entry name" value="Plant_Aspart_Prot_A1"/>
</dbReference>
<evidence type="ECO:0000256" key="3">
    <source>
        <dbReference type="ARBA" id="ARBA00022750"/>
    </source>
</evidence>
<dbReference type="GO" id="GO:0006508">
    <property type="term" value="P:proteolysis"/>
    <property type="evidence" value="ECO:0007669"/>
    <property type="project" value="UniProtKB-KW"/>
</dbReference>
<dbReference type="InterPro" id="IPR033121">
    <property type="entry name" value="PEPTIDASE_A1"/>
</dbReference>